<dbReference type="SUPFAM" id="SSF56801">
    <property type="entry name" value="Acetyl-CoA synthetase-like"/>
    <property type="match status" value="1"/>
</dbReference>
<dbReference type="Gene3D" id="3.30.300.30">
    <property type="match status" value="1"/>
</dbReference>
<evidence type="ECO:0000313" key="6">
    <source>
        <dbReference type="Proteomes" id="UP000019491"/>
    </source>
</evidence>
<proteinExistence type="inferred from homology"/>
<dbReference type="EMBL" id="BAWF01000009">
    <property type="protein sequence ID" value="GAF43608.1"/>
    <property type="molecule type" value="Genomic_DNA"/>
</dbReference>
<evidence type="ECO:0000313" key="5">
    <source>
        <dbReference type="EMBL" id="GAF43608.1"/>
    </source>
</evidence>
<dbReference type="AlphaFoldDB" id="X0PMD0"/>
<dbReference type="InterPro" id="IPR042099">
    <property type="entry name" value="ANL_N_sf"/>
</dbReference>
<dbReference type="InterPro" id="IPR000873">
    <property type="entry name" value="AMP-dep_synth/lig_dom"/>
</dbReference>
<evidence type="ECO:0000256" key="1">
    <source>
        <dbReference type="ARBA" id="ARBA00006432"/>
    </source>
</evidence>
<comment type="similarity">
    <text evidence="1">Belongs to the ATP-dependent AMP-binding enzyme family.</text>
</comment>
<dbReference type="PROSITE" id="PS00455">
    <property type="entry name" value="AMP_BINDING"/>
    <property type="match status" value="1"/>
</dbReference>
<evidence type="ECO:0000259" key="3">
    <source>
        <dbReference type="Pfam" id="PF00501"/>
    </source>
</evidence>
<dbReference type="Gene3D" id="3.40.50.12780">
    <property type="entry name" value="N-terminal domain of ligase-like"/>
    <property type="match status" value="1"/>
</dbReference>
<protein>
    <submittedName>
        <fullName evidence="5">Putative acyl-CoA ligase</fullName>
    </submittedName>
</protein>
<accession>X0PMD0</accession>
<feature type="domain" description="AMP-dependent synthetase/ligase" evidence="3">
    <location>
        <begin position="27"/>
        <end position="378"/>
    </location>
</feature>
<comment type="caution">
    <text evidence="5">The sequence shown here is derived from an EMBL/GenBank/DDBJ whole genome shotgun (WGS) entry which is preliminary data.</text>
</comment>
<dbReference type="GO" id="GO:0031956">
    <property type="term" value="F:medium-chain fatty acid-CoA ligase activity"/>
    <property type="evidence" value="ECO:0007669"/>
    <property type="project" value="TreeGrafter"/>
</dbReference>
<evidence type="ECO:0000259" key="4">
    <source>
        <dbReference type="Pfam" id="PF13193"/>
    </source>
</evidence>
<dbReference type="InterPro" id="IPR045851">
    <property type="entry name" value="AMP-bd_C_sf"/>
</dbReference>
<dbReference type="Pfam" id="PF00501">
    <property type="entry name" value="AMP-binding"/>
    <property type="match status" value="1"/>
</dbReference>
<dbReference type="PANTHER" id="PTHR43201:SF5">
    <property type="entry name" value="MEDIUM-CHAIN ACYL-COA LIGASE ACSF2, MITOCHONDRIAL"/>
    <property type="match status" value="1"/>
</dbReference>
<dbReference type="Proteomes" id="UP000019491">
    <property type="component" value="Unassembled WGS sequence"/>
</dbReference>
<keyword evidence="6" id="KW-1185">Reference proteome</keyword>
<reference evidence="5 6" key="1">
    <citation type="submission" date="2014-02" db="EMBL/GenBank/DDBJ databases">
        <title>Whole genome shotgun sequence of Rhodococcus wratislaviensis NBRC 100605.</title>
        <authorList>
            <person name="Hosoyama A."/>
            <person name="Tsuchikane K."/>
            <person name="Yoshida I."/>
            <person name="Ohji S."/>
            <person name="Ichikawa N."/>
            <person name="Yamazoe A."/>
            <person name="Fujita N."/>
        </authorList>
    </citation>
    <scope>NUCLEOTIDE SEQUENCE [LARGE SCALE GENOMIC DNA]</scope>
    <source>
        <strain evidence="5 6">NBRC 100605</strain>
    </source>
</reference>
<dbReference type="InterPro" id="IPR025110">
    <property type="entry name" value="AMP-bd_C"/>
</dbReference>
<name>X0PMD0_RHOWR</name>
<dbReference type="Pfam" id="PF13193">
    <property type="entry name" value="AMP-binding_C"/>
    <property type="match status" value="1"/>
</dbReference>
<feature type="domain" description="AMP-binding enzyme C-terminal" evidence="4">
    <location>
        <begin position="440"/>
        <end position="511"/>
    </location>
</feature>
<sequence length="540" mass="60620">MCRGDDMPIDTHDLEVRTFRDLIVKRAKHGEQPLLLCRGETLTYERANELSNRIANSLADQGITKGDVVATLMYNSVDHALLWFACAKLGAIWAPLNVSLNRDDLIYSLTDAGARMVVVDSELLTAYELARSSLPDGTLEYIWRSPDSDESVNVTGYTEFSDLLAGQATLPEVIITPDDPLAIVYTGGSTSMPKGVLVSHMYFIGAAMRYRDIVEPRADDVHFANSHLFHAGGQQFGVSGPMFCGITGAMTKWFSVSRYWSLVREYGATIIDPLGTMMSALLTPPESDTDQDHNIRVGVGIASGQVRPDLRDEFERRFNIPLLEVYSMTELGVMVCSERINDRRPRSSGKPYGWADLIIVDNNDMPVKTGEIGQILIRPNVPNCFMTEYINKPVETVNAWRNLWYHSGDLGYLDEDGYLYFVGRQAHWIRRRGENVSAFEIEKVISAHHSVVDCAAVGVPSDLGEEDIKVYVQVKDGATWEPEKIVTWCKERIAYFKVPRFIEYVAEFPRTLTKAEIVRHELRSRGAGDAWDSERVTVDD</sequence>
<dbReference type="InterPro" id="IPR020845">
    <property type="entry name" value="AMP-binding_CS"/>
</dbReference>
<dbReference type="GO" id="GO:0006631">
    <property type="term" value="P:fatty acid metabolic process"/>
    <property type="evidence" value="ECO:0007669"/>
    <property type="project" value="TreeGrafter"/>
</dbReference>
<dbReference type="PANTHER" id="PTHR43201">
    <property type="entry name" value="ACYL-COA SYNTHETASE"/>
    <property type="match status" value="1"/>
</dbReference>
<gene>
    <name evidence="5" type="ORF">RW1_009_00320</name>
</gene>
<keyword evidence="2 5" id="KW-0436">Ligase</keyword>
<organism evidence="5 6">
    <name type="scientific">Rhodococcus wratislaviensis NBRC 100605</name>
    <dbReference type="NCBI Taxonomy" id="1219028"/>
    <lineage>
        <taxon>Bacteria</taxon>
        <taxon>Bacillati</taxon>
        <taxon>Actinomycetota</taxon>
        <taxon>Actinomycetes</taxon>
        <taxon>Mycobacteriales</taxon>
        <taxon>Nocardiaceae</taxon>
        <taxon>Rhodococcus</taxon>
    </lineage>
</organism>
<evidence type="ECO:0000256" key="2">
    <source>
        <dbReference type="ARBA" id="ARBA00022598"/>
    </source>
</evidence>